<dbReference type="EMBL" id="UGNP01000001">
    <property type="protein sequence ID" value="STX11217.1"/>
    <property type="molecule type" value="Genomic_DNA"/>
</dbReference>
<dbReference type="EMBL" id="SNZG01000060">
    <property type="protein sequence ID" value="TDR32865.1"/>
    <property type="molecule type" value="Genomic_DNA"/>
</dbReference>
<evidence type="ECO:0000313" key="4">
    <source>
        <dbReference type="Proteomes" id="UP000294641"/>
    </source>
</evidence>
<evidence type="ECO:0000313" key="2">
    <source>
        <dbReference type="EMBL" id="TDR32865.1"/>
    </source>
</evidence>
<gene>
    <name evidence="2" type="ORF">DFR61_1608</name>
    <name evidence="1" type="ORF">NCTC10597_03027</name>
</gene>
<accession>A0A8B4QET4</accession>
<organism evidence="1 3">
    <name type="scientific">Kurthia zopfii</name>
    <dbReference type="NCBI Taxonomy" id="1650"/>
    <lineage>
        <taxon>Bacteria</taxon>
        <taxon>Bacillati</taxon>
        <taxon>Bacillota</taxon>
        <taxon>Bacilli</taxon>
        <taxon>Bacillales</taxon>
        <taxon>Caryophanaceae</taxon>
        <taxon>Kurthia</taxon>
    </lineage>
</organism>
<dbReference type="Proteomes" id="UP000294641">
    <property type="component" value="Unassembled WGS sequence"/>
</dbReference>
<dbReference type="Proteomes" id="UP000254330">
    <property type="component" value="Unassembled WGS sequence"/>
</dbReference>
<protein>
    <submittedName>
        <fullName evidence="1">Uncharacterized protein</fullName>
    </submittedName>
</protein>
<evidence type="ECO:0000313" key="3">
    <source>
        <dbReference type="Proteomes" id="UP000254330"/>
    </source>
</evidence>
<evidence type="ECO:0000313" key="1">
    <source>
        <dbReference type="EMBL" id="STX11217.1"/>
    </source>
</evidence>
<keyword evidence="4" id="KW-1185">Reference proteome</keyword>
<proteinExistence type="predicted"/>
<dbReference type="AlphaFoldDB" id="A0A8B4QET4"/>
<sequence length="57" mass="6474">MAKLSLENIELMLGDAKEMLEVLEAPGEVDAGTKELIQLTKEQIEELEEMKKEREAE</sequence>
<dbReference type="RefSeq" id="WP_166636156.1">
    <property type="nucleotide sequence ID" value="NZ_BJUE01000074.1"/>
</dbReference>
<reference evidence="1 3" key="1">
    <citation type="submission" date="2018-06" db="EMBL/GenBank/DDBJ databases">
        <authorList>
            <consortium name="Pathogen Informatics"/>
            <person name="Doyle S."/>
        </authorList>
    </citation>
    <scope>NUCLEOTIDE SEQUENCE [LARGE SCALE GENOMIC DNA]</scope>
    <source>
        <strain evidence="1 3">NCTC10597</strain>
    </source>
</reference>
<name>A0A8B4QET4_9BACL</name>
<comment type="caution">
    <text evidence="1">The sequence shown here is derived from an EMBL/GenBank/DDBJ whole genome shotgun (WGS) entry which is preliminary data.</text>
</comment>
<reference evidence="2 4" key="2">
    <citation type="submission" date="2019-03" db="EMBL/GenBank/DDBJ databases">
        <title>Genomic Encyclopedia of Type Strains, Phase IV (KMG-IV): sequencing the most valuable type-strain genomes for metagenomic binning, comparative biology and taxonomic classification.</title>
        <authorList>
            <person name="Goeker M."/>
        </authorList>
    </citation>
    <scope>NUCLEOTIDE SEQUENCE [LARGE SCALE GENOMIC DNA]</scope>
    <source>
        <strain evidence="2 4">DSM 20580</strain>
    </source>
</reference>